<keyword evidence="4" id="KW-0812">Transmembrane</keyword>
<dbReference type="Gene3D" id="3.40.462.10">
    <property type="entry name" value="FAD-linked oxidases, C-terminal domain"/>
    <property type="match status" value="1"/>
</dbReference>
<dbReference type="AlphaFoldDB" id="A0A1H0K1U3"/>
<dbReference type="Pfam" id="PF04030">
    <property type="entry name" value="ALO"/>
    <property type="match status" value="1"/>
</dbReference>
<feature type="transmembrane region" description="Helical" evidence="4">
    <location>
        <begin position="12"/>
        <end position="32"/>
    </location>
</feature>
<dbReference type="PROSITE" id="PS51387">
    <property type="entry name" value="FAD_PCMH"/>
    <property type="match status" value="1"/>
</dbReference>
<keyword evidence="3" id="KW-0560">Oxidoreductase</keyword>
<dbReference type="InterPro" id="IPR007173">
    <property type="entry name" value="ALO_C"/>
</dbReference>
<dbReference type="GO" id="GO:0016020">
    <property type="term" value="C:membrane"/>
    <property type="evidence" value="ECO:0007669"/>
    <property type="project" value="InterPro"/>
</dbReference>
<evidence type="ECO:0000259" key="5">
    <source>
        <dbReference type="PROSITE" id="PS51387"/>
    </source>
</evidence>
<sequence length="491" mass="55228">MKITFAKICWGLLLVLVLFLIRPVGFILYAYLKDKDAQTTVKTGLAQDASRLNETRVDTVVKVLPGIAAATRQISQLIKQAKAEGKKISIAGAQHSMGGHTIYPDGIILDMKTFHGMELDSSKRILKVGAGALWSEVIPYLDRYGKSVSVMQSNNSFSVGGSISVNCHGWQCDAPPISSTVVSFHLMNAEGEVLNCSRTENEALFSLVLGGYGLFGVILDVNLKVVDNKNYVVQHYEIRSEDYLREFQKLVKHQGNVGMAYGRINVNPDHFMEEAILSTYTVDSEQPEKLVNSTNYSFLRRAVFRGSANSAYGKNLRWKMEKMSGSLIDGKKFSRNRLQNEGVEVFQNTDPDYTDILHEYFIPGESVAMFIKALKGIIPNSKVDLLNVTLRNVRKDEDTYLPYANGEVFGFVMLFNQKKGAQAEKEMKELTGKLIDIAISLKGTYYLPYRLHASKEQLDQAYPAAKSFFLLKKKYDPDLLFRNQFYEVYGR</sequence>
<evidence type="ECO:0000256" key="3">
    <source>
        <dbReference type="ARBA" id="ARBA00023002"/>
    </source>
</evidence>
<evidence type="ECO:0000256" key="4">
    <source>
        <dbReference type="SAM" id="Phobius"/>
    </source>
</evidence>
<dbReference type="PANTHER" id="PTHR43762:SF1">
    <property type="entry name" value="D-ARABINONO-1,4-LACTONE OXIDASE"/>
    <property type="match status" value="1"/>
</dbReference>
<evidence type="ECO:0000313" key="7">
    <source>
        <dbReference type="Proteomes" id="UP000183200"/>
    </source>
</evidence>
<dbReference type="SUPFAM" id="SSF56176">
    <property type="entry name" value="FAD-binding/transporter-associated domain-like"/>
    <property type="match status" value="1"/>
</dbReference>
<dbReference type="GO" id="GO:0003885">
    <property type="term" value="F:D-arabinono-1,4-lactone oxidase activity"/>
    <property type="evidence" value="ECO:0007669"/>
    <property type="project" value="InterPro"/>
</dbReference>
<keyword evidence="1" id="KW-0285">Flavoprotein</keyword>
<dbReference type="Gene3D" id="3.30.465.10">
    <property type="match status" value="1"/>
</dbReference>
<protein>
    <submittedName>
        <fullName evidence="6">FAD/FMN-containing dehydrogenase</fullName>
    </submittedName>
</protein>
<dbReference type="InterPro" id="IPR016164">
    <property type="entry name" value="FAD-linked_Oxase-like_C"/>
</dbReference>
<reference evidence="7" key="1">
    <citation type="submission" date="2016-10" db="EMBL/GenBank/DDBJ databases">
        <authorList>
            <person name="Varghese N."/>
            <person name="Submissions S."/>
        </authorList>
    </citation>
    <scope>NUCLEOTIDE SEQUENCE [LARGE SCALE GENOMIC DNA]</scope>
    <source>
        <strain evidence="7">DSM 19110</strain>
    </source>
</reference>
<dbReference type="RefSeq" id="WP_074612675.1">
    <property type="nucleotide sequence ID" value="NZ_FNGY01000015.1"/>
</dbReference>
<evidence type="ECO:0000256" key="2">
    <source>
        <dbReference type="ARBA" id="ARBA00022827"/>
    </source>
</evidence>
<dbReference type="InterPro" id="IPR016166">
    <property type="entry name" value="FAD-bd_PCMH"/>
</dbReference>
<dbReference type="InterPro" id="IPR016167">
    <property type="entry name" value="FAD-bd_PCMH_sub1"/>
</dbReference>
<dbReference type="Proteomes" id="UP000183200">
    <property type="component" value="Unassembled WGS sequence"/>
</dbReference>
<proteinExistence type="predicted"/>
<dbReference type="Pfam" id="PF01565">
    <property type="entry name" value="FAD_binding_4"/>
    <property type="match status" value="1"/>
</dbReference>
<dbReference type="OrthoDB" id="9768764at2"/>
<dbReference type="PANTHER" id="PTHR43762">
    <property type="entry name" value="L-GULONOLACTONE OXIDASE"/>
    <property type="match status" value="1"/>
</dbReference>
<accession>A0A1H0K1U3</accession>
<keyword evidence="7" id="KW-1185">Reference proteome</keyword>
<dbReference type="EMBL" id="FNGY01000015">
    <property type="protein sequence ID" value="SDO49854.1"/>
    <property type="molecule type" value="Genomic_DNA"/>
</dbReference>
<dbReference type="InterPro" id="IPR010031">
    <property type="entry name" value="FAD_lactone_oxidase-like"/>
</dbReference>
<dbReference type="InterPro" id="IPR016170">
    <property type="entry name" value="Cytok_DH_C_sf"/>
</dbReference>
<name>A0A1H0K1U3_9SPHI</name>
<evidence type="ECO:0000313" key="6">
    <source>
        <dbReference type="EMBL" id="SDO49854.1"/>
    </source>
</evidence>
<keyword evidence="2" id="KW-0274">FAD</keyword>
<dbReference type="SUPFAM" id="SSF55103">
    <property type="entry name" value="FAD-linked oxidases, C-terminal domain"/>
    <property type="match status" value="1"/>
</dbReference>
<keyword evidence="4" id="KW-0472">Membrane</keyword>
<dbReference type="InterPro" id="IPR016169">
    <property type="entry name" value="FAD-bd_PCMH_sub2"/>
</dbReference>
<keyword evidence="4" id="KW-1133">Transmembrane helix</keyword>
<evidence type="ECO:0000256" key="1">
    <source>
        <dbReference type="ARBA" id="ARBA00022630"/>
    </source>
</evidence>
<organism evidence="6 7">
    <name type="scientific">Pedobacter steynii</name>
    <dbReference type="NCBI Taxonomy" id="430522"/>
    <lineage>
        <taxon>Bacteria</taxon>
        <taxon>Pseudomonadati</taxon>
        <taxon>Bacteroidota</taxon>
        <taxon>Sphingobacteriia</taxon>
        <taxon>Sphingobacteriales</taxon>
        <taxon>Sphingobacteriaceae</taxon>
        <taxon>Pedobacter</taxon>
    </lineage>
</organism>
<feature type="domain" description="FAD-binding PCMH-type" evidence="5">
    <location>
        <begin position="56"/>
        <end position="228"/>
    </location>
</feature>
<dbReference type="InterPro" id="IPR036318">
    <property type="entry name" value="FAD-bd_PCMH-like_sf"/>
</dbReference>
<gene>
    <name evidence="6" type="ORF">SAMN05421820_115141</name>
</gene>
<dbReference type="InterPro" id="IPR006094">
    <property type="entry name" value="Oxid_FAD_bind_N"/>
</dbReference>
<dbReference type="Gene3D" id="3.30.43.10">
    <property type="entry name" value="Uridine Diphospho-n-acetylenolpyruvylglucosamine Reductase, domain 2"/>
    <property type="match status" value="1"/>
</dbReference>
<dbReference type="GO" id="GO:0071949">
    <property type="term" value="F:FAD binding"/>
    <property type="evidence" value="ECO:0007669"/>
    <property type="project" value="InterPro"/>
</dbReference>